<dbReference type="EMBL" id="BAABME010001568">
    <property type="protein sequence ID" value="GAA0150316.1"/>
    <property type="molecule type" value="Genomic_DNA"/>
</dbReference>
<protein>
    <submittedName>
        <fullName evidence="8">Transporter</fullName>
    </submittedName>
</protein>
<gene>
    <name evidence="8" type="ORF">LIER_09281</name>
</gene>
<accession>A0AAV3PGB3</accession>
<comment type="similarity">
    <text evidence="2">Belongs to the major facilitator superfamily. Proton-dependent oligopeptide transporter (POT/PTR) (TC 2.A.17) family.</text>
</comment>
<evidence type="ECO:0000313" key="9">
    <source>
        <dbReference type="Proteomes" id="UP001454036"/>
    </source>
</evidence>
<comment type="similarity">
    <text evidence="6">Belongs to the major facilitator superfamily. Phosphate:H(+) symporter (TC 2.A.1.9) family.</text>
</comment>
<keyword evidence="5 7" id="KW-0472">Membrane</keyword>
<dbReference type="InterPro" id="IPR000109">
    <property type="entry name" value="POT_fam"/>
</dbReference>
<dbReference type="AlphaFoldDB" id="A0AAV3PGB3"/>
<dbReference type="InterPro" id="IPR036259">
    <property type="entry name" value="MFS_trans_sf"/>
</dbReference>
<evidence type="ECO:0000256" key="1">
    <source>
        <dbReference type="ARBA" id="ARBA00004141"/>
    </source>
</evidence>
<feature type="transmembrane region" description="Helical" evidence="7">
    <location>
        <begin position="198"/>
        <end position="219"/>
    </location>
</feature>
<comment type="subcellular location">
    <subcellularLocation>
        <location evidence="1">Membrane</location>
        <topology evidence="1">Multi-pass membrane protein</topology>
    </subcellularLocation>
</comment>
<evidence type="ECO:0000256" key="5">
    <source>
        <dbReference type="ARBA" id="ARBA00023136"/>
    </source>
</evidence>
<evidence type="ECO:0000256" key="2">
    <source>
        <dbReference type="ARBA" id="ARBA00005982"/>
    </source>
</evidence>
<evidence type="ECO:0000256" key="7">
    <source>
        <dbReference type="SAM" id="Phobius"/>
    </source>
</evidence>
<evidence type="ECO:0000256" key="4">
    <source>
        <dbReference type="ARBA" id="ARBA00022989"/>
    </source>
</evidence>
<feature type="transmembrane region" description="Helical" evidence="7">
    <location>
        <begin position="380"/>
        <end position="400"/>
    </location>
</feature>
<evidence type="ECO:0000256" key="6">
    <source>
        <dbReference type="ARBA" id="ARBA00044504"/>
    </source>
</evidence>
<dbReference type="GO" id="GO:0022857">
    <property type="term" value="F:transmembrane transporter activity"/>
    <property type="evidence" value="ECO:0007669"/>
    <property type="project" value="InterPro"/>
</dbReference>
<dbReference type="Gene3D" id="1.20.1250.20">
    <property type="entry name" value="MFS general substrate transporter like domains"/>
    <property type="match status" value="1"/>
</dbReference>
<feature type="transmembrane region" description="Helical" evidence="7">
    <location>
        <begin position="78"/>
        <end position="97"/>
    </location>
</feature>
<comment type="caution">
    <text evidence="8">The sequence shown here is derived from an EMBL/GenBank/DDBJ whole genome shotgun (WGS) entry which is preliminary data.</text>
</comment>
<feature type="transmembrane region" description="Helical" evidence="7">
    <location>
        <begin position="549"/>
        <end position="572"/>
    </location>
</feature>
<keyword evidence="3 7" id="KW-0812">Transmembrane</keyword>
<proteinExistence type="inferred from homology"/>
<keyword evidence="4 7" id="KW-1133">Transmembrane helix</keyword>
<dbReference type="Proteomes" id="UP001454036">
    <property type="component" value="Unassembled WGS sequence"/>
</dbReference>
<reference evidence="8 9" key="1">
    <citation type="submission" date="2024-01" db="EMBL/GenBank/DDBJ databases">
        <title>The complete chloroplast genome sequence of Lithospermum erythrorhizon: insights into the phylogenetic relationship among Boraginaceae species and the maternal lineages of purple gromwells.</title>
        <authorList>
            <person name="Okada T."/>
            <person name="Watanabe K."/>
        </authorList>
    </citation>
    <scope>NUCLEOTIDE SEQUENCE [LARGE SCALE GENOMIC DNA]</scope>
</reference>
<evidence type="ECO:0000313" key="8">
    <source>
        <dbReference type="EMBL" id="GAA0150316.1"/>
    </source>
</evidence>
<name>A0AAV3PGB3_LITER</name>
<feature type="transmembrane region" description="Helical" evidence="7">
    <location>
        <begin position="420"/>
        <end position="441"/>
    </location>
</feature>
<dbReference type="GO" id="GO:0016020">
    <property type="term" value="C:membrane"/>
    <property type="evidence" value="ECO:0007669"/>
    <property type="project" value="UniProtKB-SubCell"/>
</dbReference>
<dbReference type="Pfam" id="PF00854">
    <property type="entry name" value="PTR2"/>
    <property type="match status" value="1"/>
</dbReference>
<evidence type="ECO:0000256" key="3">
    <source>
        <dbReference type="ARBA" id="ARBA00022692"/>
    </source>
</evidence>
<feature type="transmembrane region" description="Helical" evidence="7">
    <location>
        <begin position="104"/>
        <end position="123"/>
    </location>
</feature>
<keyword evidence="9" id="KW-1185">Reference proteome</keyword>
<dbReference type="SUPFAM" id="SSF103473">
    <property type="entry name" value="MFS general substrate transporter"/>
    <property type="match status" value="1"/>
</dbReference>
<sequence length="608" mass="67723">MAHILFKLPCFSSFCASESSIEKMESSFETARKGGIRTMPFIIANEALLRISTVGLHVIMIIYLTSEYHFDLATGTSILLGWEAASSFMPIFGAFLADSFLGRFVLIGYGSIITLLGLCLLWLTASLDQGRPPHCNNPLSGDCVKPNAGQLSLLFSALLLMSIGGGGIGACSMPFGADQFDNPQNPKNQRVLQTYFNWYYVVLSISILISMTVIVYVLQKAGWSIGFGILAALMLSSTIMFFMGIKIYIMIDAKKKLIYDLIKVVAITWKNKDLDLPPLGNNENYYYDKNFKAVSPTKRLRFLNKACLIKTPNKELKSNEAKATEIELCTVQQVEELKALIKVLPIWSTGIPIAISIHQQSFHVFQANTLDRRLAGNFKIPAPSFGVFAILTLAIWIALYDRILVPIISKYTKNPRGLSYHQRMGIGLVISCIAAAIAAIVEMIRRLKAIDQGLAEHPEVLVNMSAMWLIPQNCLVGLAEAFNAIGQIEFYYSQFPKSMASIGVSLFSLGKAVGDLVAIVIVQATKNITKRGGKVSWLDNNINQGHLDYYYWMLTALCVANVFYYLLCSWAYGPCDDTKIWYETEYKNKEVEEEEKEKDIVFEKSIAA</sequence>
<feature type="transmembrane region" description="Helical" evidence="7">
    <location>
        <begin position="225"/>
        <end position="249"/>
    </location>
</feature>
<dbReference type="PANTHER" id="PTHR11654">
    <property type="entry name" value="OLIGOPEPTIDE TRANSPORTER-RELATED"/>
    <property type="match status" value="1"/>
</dbReference>
<feature type="transmembrane region" description="Helical" evidence="7">
    <location>
        <begin position="154"/>
        <end position="177"/>
    </location>
</feature>
<organism evidence="8 9">
    <name type="scientific">Lithospermum erythrorhizon</name>
    <name type="common">Purple gromwell</name>
    <name type="synonym">Lithospermum officinale var. erythrorhizon</name>
    <dbReference type="NCBI Taxonomy" id="34254"/>
    <lineage>
        <taxon>Eukaryota</taxon>
        <taxon>Viridiplantae</taxon>
        <taxon>Streptophyta</taxon>
        <taxon>Embryophyta</taxon>
        <taxon>Tracheophyta</taxon>
        <taxon>Spermatophyta</taxon>
        <taxon>Magnoliopsida</taxon>
        <taxon>eudicotyledons</taxon>
        <taxon>Gunneridae</taxon>
        <taxon>Pentapetalae</taxon>
        <taxon>asterids</taxon>
        <taxon>lamiids</taxon>
        <taxon>Boraginales</taxon>
        <taxon>Boraginaceae</taxon>
        <taxon>Boraginoideae</taxon>
        <taxon>Lithospermeae</taxon>
        <taxon>Lithospermum</taxon>
    </lineage>
</organism>
<feature type="transmembrane region" description="Helical" evidence="7">
    <location>
        <begin position="47"/>
        <end position="66"/>
    </location>
</feature>